<dbReference type="AlphaFoldDB" id="A0A7Z9BWE8"/>
<dbReference type="Gene3D" id="3.90.1150.10">
    <property type="entry name" value="Aspartate Aminotransferase, domain 1"/>
    <property type="match status" value="1"/>
</dbReference>
<dbReference type="Gene3D" id="3.40.640.10">
    <property type="entry name" value="Type I PLP-dependent aspartate aminotransferase-like (Major domain)"/>
    <property type="match status" value="1"/>
</dbReference>
<name>A0A7Z9BWE8_9CYAN</name>
<comment type="caution">
    <text evidence="8">The sequence shown here is derived from an EMBL/GenBank/DDBJ whole genome shotgun (WGS) entry which is preliminary data.</text>
</comment>
<reference evidence="8" key="1">
    <citation type="submission" date="2019-10" db="EMBL/GenBank/DDBJ databases">
        <authorList>
            <consortium name="Genoscope - CEA"/>
            <person name="William W."/>
        </authorList>
    </citation>
    <scope>NUCLEOTIDE SEQUENCE [LARGE SCALE GENOMIC DNA]</scope>
    <source>
        <strain evidence="8">BBR_PRJEB10992</strain>
    </source>
</reference>
<evidence type="ECO:0000256" key="6">
    <source>
        <dbReference type="RuleBase" id="RU000481"/>
    </source>
</evidence>
<dbReference type="InterPro" id="IPR015422">
    <property type="entry name" value="PyrdxlP-dep_Trfase_small"/>
</dbReference>
<dbReference type="FunFam" id="3.40.640.10:FF:000033">
    <property type="entry name" value="Aspartate aminotransferase"/>
    <property type="match status" value="1"/>
</dbReference>
<dbReference type="PANTHER" id="PTHR43807">
    <property type="entry name" value="FI04487P"/>
    <property type="match status" value="1"/>
</dbReference>
<dbReference type="GO" id="GO:0016212">
    <property type="term" value="F:kynurenine-oxoglutarate transaminase activity"/>
    <property type="evidence" value="ECO:0007669"/>
    <property type="project" value="TreeGrafter"/>
</dbReference>
<evidence type="ECO:0000313" key="9">
    <source>
        <dbReference type="Proteomes" id="UP000184550"/>
    </source>
</evidence>
<sequence length="384" mass="42803">MPLMFSRLSQSISQSEIRNMSIECDRIGGINMSQGVCDLEIPLPVKQGAIEAIEQGENHYTRYDGIESLRKAIEHKMLSYNNVKTDPEKNIIVSSGATGAFYSACLALLNPGDEVIFFEPYYGYHISTLLAVGAVPIYVTLSPPDWTFDMDELKQVVTSKTKGIMICTPANPSGKVFTKDELEKIADLAIKHDLFVFTDEIYEYFLYDGRKHISPASLDSIAERTITISGYSKTFSITGWRVGYAVCHEKWAQMIGYVSDLIYVCSPAPLQKGVAEGINQLLPDYYQWLSHEYQIKRDQLCGTLLKIGITPYIPHGAYYILADVSSLPGKTSKEKAMFILKKVGVATVPGEAFYASNKGENLVRFCFAKSNAILEQACEQLLKL</sequence>
<keyword evidence="3 6" id="KW-0032">Aminotransferase</keyword>
<feature type="domain" description="Aminotransferase class I/classII large" evidence="7">
    <location>
        <begin position="29"/>
        <end position="381"/>
    </location>
</feature>
<organism evidence="8 9">
    <name type="scientific">Planktothrix serta PCC 8927</name>
    <dbReference type="NCBI Taxonomy" id="671068"/>
    <lineage>
        <taxon>Bacteria</taxon>
        <taxon>Bacillati</taxon>
        <taxon>Cyanobacteriota</taxon>
        <taxon>Cyanophyceae</taxon>
        <taxon>Oscillatoriophycideae</taxon>
        <taxon>Oscillatoriales</taxon>
        <taxon>Microcoleaceae</taxon>
        <taxon>Planktothrix</taxon>
    </lineage>
</organism>
<evidence type="ECO:0000256" key="5">
    <source>
        <dbReference type="ARBA" id="ARBA00022898"/>
    </source>
</evidence>
<comment type="similarity">
    <text evidence="2 6">Belongs to the class-I pyridoxal-phosphate-dependent aminotransferase family.</text>
</comment>
<evidence type="ECO:0000313" key="8">
    <source>
        <dbReference type="EMBL" id="VXD22716.1"/>
    </source>
</evidence>
<dbReference type="Pfam" id="PF00155">
    <property type="entry name" value="Aminotran_1_2"/>
    <property type="match status" value="1"/>
</dbReference>
<proteinExistence type="inferred from homology"/>
<dbReference type="EC" id="2.6.1.-" evidence="6"/>
<dbReference type="InterPro" id="IPR051326">
    <property type="entry name" value="Kynurenine-oxoglutarate_AT"/>
</dbReference>
<evidence type="ECO:0000256" key="1">
    <source>
        <dbReference type="ARBA" id="ARBA00001933"/>
    </source>
</evidence>
<dbReference type="PANTHER" id="PTHR43807:SF20">
    <property type="entry name" value="FI04487P"/>
    <property type="match status" value="1"/>
</dbReference>
<dbReference type="GO" id="GO:0030170">
    <property type="term" value="F:pyridoxal phosphate binding"/>
    <property type="evidence" value="ECO:0007669"/>
    <property type="project" value="InterPro"/>
</dbReference>
<keyword evidence="9" id="KW-1185">Reference proteome</keyword>
<dbReference type="SUPFAM" id="SSF53383">
    <property type="entry name" value="PLP-dependent transferases"/>
    <property type="match status" value="1"/>
</dbReference>
<dbReference type="InterPro" id="IPR015421">
    <property type="entry name" value="PyrdxlP-dep_Trfase_major"/>
</dbReference>
<evidence type="ECO:0000256" key="3">
    <source>
        <dbReference type="ARBA" id="ARBA00022576"/>
    </source>
</evidence>
<dbReference type="InterPro" id="IPR004839">
    <property type="entry name" value="Aminotransferase_I/II_large"/>
</dbReference>
<keyword evidence="5" id="KW-0663">Pyridoxal phosphate</keyword>
<dbReference type="Proteomes" id="UP000184550">
    <property type="component" value="Unassembled WGS sequence"/>
</dbReference>
<gene>
    <name evidence="8" type="ORF">PL8927_760026</name>
</gene>
<dbReference type="CDD" id="cd00609">
    <property type="entry name" value="AAT_like"/>
    <property type="match status" value="1"/>
</dbReference>
<dbReference type="GO" id="GO:0005737">
    <property type="term" value="C:cytoplasm"/>
    <property type="evidence" value="ECO:0007669"/>
    <property type="project" value="TreeGrafter"/>
</dbReference>
<evidence type="ECO:0000256" key="2">
    <source>
        <dbReference type="ARBA" id="ARBA00007441"/>
    </source>
</evidence>
<accession>A0A7Z9BWE8</accession>
<dbReference type="InterPro" id="IPR004838">
    <property type="entry name" value="NHTrfase_class1_PyrdxlP-BS"/>
</dbReference>
<evidence type="ECO:0000259" key="7">
    <source>
        <dbReference type="Pfam" id="PF00155"/>
    </source>
</evidence>
<protein>
    <recommendedName>
        <fullName evidence="6">Aminotransferase</fullName>
        <ecNumber evidence="6">2.6.1.-</ecNumber>
    </recommendedName>
</protein>
<dbReference type="EMBL" id="CZCU02000153">
    <property type="protein sequence ID" value="VXD22716.1"/>
    <property type="molecule type" value="Genomic_DNA"/>
</dbReference>
<keyword evidence="4 6" id="KW-0808">Transferase</keyword>
<dbReference type="InterPro" id="IPR015424">
    <property type="entry name" value="PyrdxlP-dep_Trfase"/>
</dbReference>
<evidence type="ECO:0000256" key="4">
    <source>
        <dbReference type="ARBA" id="ARBA00022679"/>
    </source>
</evidence>
<dbReference type="PROSITE" id="PS00105">
    <property type="entry name" value="AA_TRANSFER_CLASS_1"/>
    <property type="match status" value="1"/>
</dbReference>
<comment type="cofactor">
    <cofactor evidence="1 6">
        <name>pyridoxal 5'-phosphate</name>
        <dbReference type="ChEBI" id="CHEBI:597326"/>
    </cofactor>
</comment>